<dbReference type="SUPFAM" id="SSF57184">
    <property type="entry name" value="Growth factor receptor domain"/>
    <property type="match status" value="3"/>
</dbReference>
<dbReference type="OrthoDB" id="300641at2759"/>
<dbReference type="InterPro" id="IPR009030">
    <property type="entry name" value="Growth_fac_rcpt_cys_sf"/>
</dbReference>
<dbReference type="Gene3D" id="2.10.220.10">
    <property type="entry name" value="Hormone Receptor, Insulin-like Growth Factor Receptor 1, Chain A, domain 2"/>
    <property type="match status" value="2"/>
</dbReference>
<gene>
    <name evidence="2" type="ORF">GSPATT00016691001</name>
</gene>
<reference evidence="2 3" key="1">
    <citation type="journal article" date="2006" name="Nature">
        <title>Global trends of whole-genome duplications revealed by the ciliate Paramecium tetraurelia.</title>
        <authorList>
            <consortium name="Genoscope"/>
            <person name="Aury J.-M."/>
            <person name="Jaillon O."/>
            <person name="Duret L."/>
            <person name="Noel B."/>
            <person name="Jubin C."/>
            <person name="Porcel B.M."/>
            <person name="Segurens B."/>
            <person name="Daubin V."/>
            <person name="Anthouard V."/>
            <person name="Aiach N."/>
            <person name="Arnaiz O."/>
            <person name="Billaut A."/>
            <person name="Beisson J."/>
            <person name="Blanc I."/>
            <person name="Bouhouche K."/>
            <person name="Camara F."/>
            <person name="Duharcourt S."/>
            <person name="Guigo R."/>
            <person name="Gogendeau D."/>
            <person name="Katinka M."/>
            <person name="Keller A.-M."/>
            <person name="Kissmehl R."/>
            <person name="Klotz C."/>
            <person name="Koll F."/>
            <person name="Le Moue A."/>
            <person name="Lepere C."/>
            <person name="Malinsky S."/>
            <person name="Nowacki M."/>
            <person name="Nowak J.K."/>
            <person name="Plattner H."/>
            <person name="Poulain J."/>
            <person name="Ruiz F."/>
            <person name="Serrano V."/>
            <person name="Zagulski M."/>
            <person name="Dessen P."/>
            <person name="Betermier M."/>
            <person name="Weissenbach J."/>
            <person name="Scarpelli C."/>
            <person name="Schachter V."/>
            <person name="Sperling L."/>
            <person name="Meyer E."/>
            <person name="Cohen J."/>
            <person name="Wincker P."/>
        </authorList>
    </citation>
    <scope>NUCLEOTIDE SEQUENCE [LARGE SCALE GENOMIC DNA]</scope>
    <source>
        <strain evidence="2 3">Stock d4-2</strain>
    </source>
</reference>
<dbReference type="HOGENOM" id="CLU_275897_0_0_1"/>
<dbReference type="KEGG" id="ptm:GSPATT00016691001"/>
<dbReference type="SMART" id="SM00261">
    <property type="entry name" value="FU"/>
    <property type="match status" value="7"/>
</dbReference>
<protein>
    <recommendedName>
        <fullName evidence="1">EGF-like domain-containing protein</fullName>
    </recommendedName>
</protein>
<dbReference type="PANTHER" id="PTHR15332:SF175">
    <property type="entry name" value="PROPROTEIN CONVERTASE SUBTILISIN_KEXIN TYPE 5-LIKE"/>
    <property type="match status" value="1"/>
</dbReference>
<dbReference type="CDD" id="cd00064">
    <property type="entry name" value="FU"/>
    <property type="match status" value="2"/>
</dbReference>
<dbReference type="InterPro" id="IPR006212">
    <property type="entry name" value="Furin_repeat"/>
</dbReference>
<feature type="domain" description="EGF-like" evidence="1">
    <location>
        <begin position="517"/>
        <end position="557"/>
    </location>
</feature>
<dbReference type="SMART" id="SM00181">
    <property type="entry name" value="EGF"/>
    <property type="match status" value="4"/>
</dbReference>
<dbReference type="GeneID" id="5035060"/>
<dbReference type="InterPro" id="IPR000742">
    <property type="entry name" value="EGF"/>
</dbReference>
<name>A0DFR1_PARTE</name>
<dbReference type="EMBL" id="CT868418">
    <property type="protein sequence ID" value="CAK81878.1"/>
    <property type="molecule type" value="Genomic_DNA"/>
</dbReference>
<dbReference type="Proteomes" id="UP000000600">
    <property type="component" value="Unassembled WGS sequence"/>
</dbReference>
<dbReference type="STRING" id="5888.A0DFR1"/>
<dbReference type="AlphaFoldDB" id="A0DFR1"/>
<dbReference type="RefSeq" id="XP_001449275.1">
    <property type="nucleotide sequence ID" value="XM_001449238.1"/>
</dbReference>
<organism evidence="2 3">
    <name type="scientific">Paramecium tetraurelia</name>
    <dbReference type="NCBI Taxonomy" id="5888"/>
    <lineage>
        <taxon>Eukaryota</taxon>
        <taxon>Sar</taxon>
        <taxon>Alveolata</taxon>
        <taxon>Ciliophora</taxon>
        <taxon>Intramacronucleata</taxon>
        <taxon>Oligohymenophorea</taxon>
        <taxon>Peniculida</taxon>
        <taxon>Parameciidae</taxon>
        <taxon>Paramecium</taxon>
    </lineage>
</organism>
<accession>A0DFR1</accession>
<feature type="domain" description="EGF-like" evidence="1">
    <location>
        <begin position="238"/>
        <end position="270"/>
    </location>
</feature>
<dbReference type="PANTHER" id="PTHR15332">
    <property type="entry name" value="PROPROTEIN CONVERTASE SUBTILISIN_KEXIN TYPE 5-LIKE"/>
    <property type="match status" value="1"/>
</dbReference>
<dbReference type="eggNOG" id="KOG3525">
    <property type="taxonomic scope" value="Eukaryota"/>
</dbReference>
<keyword evidence="3" id="KW-1185">Reference proteome</keyword>
<evidence type="ECO:0000259" key="1">
    <source>
        <dbReference type="SMART" id="SM00181"/>
    </source>
</evidence>
<feature type="domain" description="EGF-like" evidence="1">
    <location>
        <begin position="612"/>
        <end position="647"/>
    </location>
</feature>
<feature type="domain" description="EGF-like" evidence="1">
    <location>
        <begin position="189"/>
        <end position="225"/>
    </location>
</feature>
<evidence type="ECO:0000313" key="2">
    <source>
        <dbReference type="EMBL" id="CAK81878.1"/>
    </source>
</evidence>
<dbReference type="InParanoid" id="A0DFR1"/>
<proteinExistence type="predicted"/>
<evidence type="ECO:0000313" key="3">
    <source>
        <dbReference type="Proteomes" id="UP000000600"/>
    </source>
</evidence>
<sequence length="1156" mass="131114">MFHLLCLLIKITNGFPTTDLMEGTGTLNVNWQKQDSSPFTSQFSCDIGVLMGPFMGQVDRNIKKTFTNLQPHYSLQVSLDILYREYWSGISNFVNIIIDSQIIYTDSSITTSNFNTPNDYCKTNAFLIFLYNQQLTTLRKSISHSNANLQLEIKSSFQCSLLSLYTVCEKLLVKNVVLSPQLCHFTCLTCTGPNNNDCLTCPNGTTQNGKCLCQIGYSAYNYQCVQTCPQYYKTQNQECQLNCSLNCQNCVGQKCNTCESGYILHMGQCVTACPKSSTLQSSVCVDYSEQSAFGSQYIGKYFDSLDIDLLSQINAFTFTFNPAFSKLTGQIFSTYNNQYLLGGYGVWSNGQFTTEFNGLPAHNKIRIYLTAWFIDNWTNQQFMIKLDGNTIYQVSYQPAKAINNLFYLGAKDYIENINLSVDHTSNSAQLTFQATLSVSSFQASLALSNIYILIDYCDNNCDVCSNTQCTTCKSPYQLIHNKCGLCDSSNFRNNDCSCQTGYYDDNVDQQCQKCKQECETCLDATSCTQCKLGSNLIILPNCMNCNTGFYYQNGICSKCDPKCIACFGSSKSECLSCSTGQILNTNNECQTCLSNQFIQNNTCQDCQYNCQTCSDTQQCLTCTDARINAPFCVCQIGYYENIHKSCQPCNFRCSTCETSRDNCLTCSGNRQNPPLCNCLNDSGSNDSSIWCTDCDVVNLDVKMNYNSKKLIINFGKKIKRMSPDCSAFFEQSTLQNLGMNPSCFVNSQQIQVLLGSNATIYFGSSINFKKNIIKFEDCQNTLSQFLNNILTSNSDIEAPIIVFSKNSVLLSACAHTPDVIYQIKTQNFGNNQITFIDWRLVRVTKQDPKIIEFLDKLKSQFKNQNQNQHIFFEFTNDLLEMENDILLELEYQNFLGIQGSSFITIKQLSTKLILNVQTQRNEYLTSQFIQISIQVSHCSDVLSNDTKFNISTMIGTLKKEVEIVVGDYYNYTIEPYLLNTGLYQLNIQVSNQETIDLEQNFQIYISSEQPELELATQSNFLGYSQQLNIFGKMLNAAQQNQVFNWDCFDLTSNSECLTQNQSLLILPDSSTLTIQPNTLIPFSIYLFVARYQDLQQQITITVVESSVQKYNMNHIQILMMDTQTTMINYFLNLNILKQSKILICYYILPYWQIQTY</sequence>